<feature type="compositionally biased region" description="Polar residues" evidence="2">
    <location>
        <begin position="60"/>
        <end position="72"/>
    </location>
</feature>
<dbReference type="Gramene" id="RZC50979">
    <property type="protein sequence ID" value="RZC50979"/>
    <property type="gene ID" value="C5167_019406"/>
</dbReference>
<feature type="compositionally biased region" description="Polar residues" evidence="2">
    <location>
        <begin position="179"/>
        <end position="189"/>
    </location>
</feature>
<dbReference type="STRING" id="3469.A0A4Y7IU11"/>
<dbReference type="GO" id="GO:0016554">
    <property type="term" value="P:cytidine to uridine editing"/>
    <property type="evidence" value="ECO:0007669"/>
    <property type="project" value="InterPro"/>
</dbReference>
<dbReference type="PANTHER" id="PTHR31346:SF1">
    <property type="entry name" value="MULTIPLE ORGANELLAR RNA EDITING FACTOR 3, MITOCHONDRIAL"/>
    <property type="match status" value="1"/>
</dbReference>
<reference evidence="4 5" key="1">
    <citation type="journal article" date="2018" name="Science">
        <title>The opium poppy genome and morphinan production.</title>
        <authorList>
            <person name="Guo L."/>
            <person name="Winzer T."/>
            <person name="Yang X."/>
            <person name="Li Y."/>
            <person name="Ning Z."/>
            <person name="He Z."/>
            <person name="Teodor R."/>
            <person name="Lu Y."/>
            <person name="Bowser T.A."/>
            <person name="Graham I.A."/>
            <person name="Ye K."/>
        </authorList>
    </citation>
    <scope>NUCLEOTIDE SEQUENCE [LARGE SCALE GENOMIC DNA]</scope>
    <source>
        <strain evidence="5">cv. HN1</strain>
        <tissue evidence="4">Leaves</tissue>
    </source>
</reference>
<feature type="region of interest" description="Disordered" evidence="2">
    <location>
        <begin position="179"/>
        <end position="247"/>
    </location>
</feature>
<evidence type="ECO:0000256" key="1">
    <source>
        <dbReference type="ARBA" id="ARBA00022946"/>
    </source>
</evidence>
<sequence>MALRVLVRRSLSLSTSSSSSPSFLLCNRVSHSILEKLNEKILPEPRKIPIRFKTSGSGGYSQLNDPSPNWSNRPPKETILLDDPRPSEDEMISTYVKTLAAVLGSEEEAKKKIYSNYLRKKWSAQGLEVLTSSMRIGSFLNEQPNVLWVLPDSYLDVPNKDYGGDLFVDGKVIHRPQFNYSNSQQSWQRPRQRYDSRRQAMQVARNEHAQRGPVPAASRPLGGQDSFQNGGNDPSKNPGQFNQGRDKKSTHYHVCHCHCHCHTIAIRECGGKNPQETH</sequence>
<proteinExistence type="predicted"/>
<name>A0A4Y7IU11_PAPSO</name>
<dbReference type="InterPro" id="IPR054059">
    <property type="entry name" value="MORF/ORRM1/DAG-like_MORF"/>
</dbReference>
<feature type="domain" description="MORF/ORRM1/DAG-like MORF" evidence="3">
    <location>
        <begin position="79"/>
        <end position="166"/>
    </location>
</feature>
<dbReference type="Pfam" id="PF21864">
    <property type="entry name" value="MORF_dom"/>
    <property type="match status" value="1"/>
</dbReference>
<evidence type="ECO:0000313" key="5">
    <source>
        <dbReference type="Proteomes" id="UP000316621"/>
    </source>
</evidence>
<dbReference type="OMA" id="CHTIAIR"/>
<dbReference type="GO" id="GO:0080156">
    <property type="term" value="P:mitochondrial mRNA modification"/>
    <property type="evidence" value="ECO:0007669"/>
    <property type="project" value="TreeGrafter"/>
</dbReference>
<evidence type="ECO:0000313" key="4">
    <source>
        <dbReference type="EMBL" id="RZC50979.1"/>
    </source>
</evidence>
<dbReference type="EMBL" id="CM010716">
    <property type="protein sequence ID" value="RZC50979.1"/>
    <property type="molecule type" value="Genomic_DNA"/>
</dbReference>
<dbReference type="Proteomes" id="UP000316621">
    <property type="component" value="Chromosome 2"/>
</dbReference>
<dbReference type="InterPro" id="IPR039206">
    <property type="entry name" value="MORF/ORRM1/DAG-like"/>
</dbReference>
<dbReference type="PANTHER" id="PTHR31346">
    <property type="entry name" value="MULTIPLE ORGANELLAR RNA EDITING FACTOR 2, CHLOROPLASTIC-RELATED-RELATED"/>
    <property type="match status" value="1"/>
</dbReference>
<keyword evidence="5" id="KW-1185">Reference proteome</keyword>
<evidence type="ECO:0000259" key="3">
    <source>
        <dbReference type="Pfam" id="PF21864"/>
    </source>
</evidence>
<dbReference type="AlphaFoldDB" id="A0A4Y7IU11"/>
<gene>
    <name evidence="4" type="ORF">C5167_019406</name>
</gene>
<feature type="compositionally biased region" description="Polar residues" evidence="2">
    <location>
        <begin position="225"/>
        <end position="243"/>
    </location>
</feature>
<keyword evidence="1" id="KW-0809">Transit peptide</keyword>
<accession>A0A4Y7IU11</accession>
<feature type="region of interest" description="Disordered" evidence="2">
    <location>
        <begin position="54"/>
        <end position="84"/>
    </location>
</feature>
<evidence type="ECO:0000256" key="2">
    <source>
        <dbReference type="SAM" id="MobiDB-lite"/>
    </source>
</evidence>
<organism evidence="4 5">
    <name type="scientific">Papaver somniferum</name>
    <name type="common">Opium poppy</name>
    <dbReference type="NCBI Taxonomy" id="3469"/>
    <lineage>
        <taxon>Eukaryota</taxon>
        <taxon>Viridiplantae</taxon>
        <taxon>Streptophyta</taxon>
        <taxon>Embryophyta</taxon>
        <taxon>Tracheophyta</taxon>
        <taxon>Spermatophyta</taxon>
        <taxon>Magnoliopsida</taxon>
        <taxon>Ranunculales</taxon>
        <taxon>Papaveraceae</taxon>
        <taxon>Papaveroideae</taxon>
        <taxon>Papaver</taxon>
    </lineage>
</organism>
<dbReference type="GO" id="GO:0005739">
    <property type="term" value="C:mitochondrion"/>
    <property type="evidence" value="ECO:0007669"/>
    <property type="project" value="TreeGrafter"/>
</dbReference>
<protein>
    <recommendedName>
        <fullName evidence="3">MORF/ORRM1/DAG-like MORF domain-containing protein</fullName>
    </recommendedName>
</protein>